<feature type="domain" description="RNA polymerase sigma factor 70 region 4 type 2" evidence="6">
    <location>
        <begin position="145"/>
        <end position="196"/>
    </location>
</feature>
<dbReference type="CDD" id="cd06171">
    <property type="entry name" value="Sigma70_r4"/>
    <property type="match status" value="1"/>
</dbReference>
<keyword evidence="3" id="KW-0731">Sigma factor</keyword>
<dbReference type="PANTHER" id="PTHR43133:SF62">
    <property type="entry name" value="RNA POLYMERASE SIGMA FACTOR SIGZ"/>
    <property type="match status" value="1"/>
</dbReference>
<dbReference type="GO" id="GO:0006352">
    <property type="term" value="P:DNA-templated transcription initiation"/>
    <property type="evidence" value="ECO:0007669"/>
    <property type="project" value="InterPro"/>
</dbReference>
<comment type="caution">
    <text evidence="7">The sequence shown here is derived from an EMBL/GenBank/DDBJ whole genome shotgun (WGS) entry which is preliminary data.</text>
</comment>
<dbReference type="InterPro" id="IPR039425">
    <property type="entry name" value="RNA_pol_sigma-70-like"/>
</dbReference>
<organism evidence="7 8">
    <name type="scientific">Thermosporothrix hazakensis</name>
    <dbReference type="NCBI Taxonomy" id="644383"/>
    <lineage>
        <taxon>Bacteria</taxon>
        <taxon>Bacillati</taxon>
        <taxon>Chloroflexota</taxon>
        <taxon>Ktedonobacteria</taxon>
        <taxon>Ktedonobacterales</taxon>
        <taxon>Thermosporotrichaceae</taxon>
        <taxon>Thermosporothrix</taxon>
    </lineage>
</organism>
<dbReference type="Pfam" id="PF08281">
    <property type="entry name" value="Sigma70_r4_2"/>
    <property type="match status" value="1"/>
</dbReference>
<dbReference type="Gene3D" id="1.10.10.10">
    <property type="entry name" value="Winged helix-like DNA-binding domain superfamily/Winged helix DNA-binding domain"/>
    <property type="match status" value="1"/>
</dbReference>
<evidence type="ECO:0000313" key="7">
    <source>
        <dbReference type="EMBL" id="PZW18207.1"/>
    </source>
</evidence>
<dbReference type="GO" id="GO:0016987">
    <property type="term" value="F:sigma factor activity"/>
    <property type="evidence" value="ECO:0007669"/>
    <property type="project" value="UniProtKB-KW"/>
</dbReference>
<dbReference type="InterPro" id="IPR014284">
    <property type="entry name" value="RNA_pol_sigma-70_dom"/>
</dbReference>
<dbReference type="InterPro" id="IPR036388">
    <property type="entry name" value="WH-like_DNA-bd_sf"/>
</dbReference>
<reference evidence="7 8" key="1">
    <citation type="submission" date="2018-06" db="EMBL/GenBank/DDBJ databases">
        <title>Genomic Encyclopedia of Archaeal and Bacterial Type Strains, Phase II (KMG-II): from individual species to whole genera.</title>
        <authorList>
            <person name="Goeker M."/>
        </authorList>
    </citation>
    <scope>NUCLEOTIDE SEQUENCE [LARGE SCALE GENOMIC DNA]</scope>
    <source>
        <strain evidence="7 8">ATCC BAA-1881</strain>
    </source>
</reference>
<protein>
    <submittedName>
        <fullName evidence="7">RNA polymerase sigma-70 factor (ECF subfamily)</fullName>
    </submittedName>
</protein>
<dbReference type="SUPFAM" id="SSF88946">
    <property type="entry name" value="Sigma2 domain of RNA polymerase sigma factors"/>
    <property type="match status" value="1"/>
</dbReference>
<evidence type="ECO:0000313" key="8">
    <source>
        <dbReference type="Proteomes" id="UP000248806"/>
    </source>
</evidence>
<dbReference type="NCBIfam" id="TIGR02937">
    <property type="entry name" value="sigma70-ECF"/>
    <property type="match status" value="1"/>
</dbReference>
<proteinExistence type="inferred from homology"/>
<name>A0A326U3P1_THEHA</name>
<dbReference type="Proteomes" id="UP000248806">
    <property type="component" value="Unassembled WGS sequence"/>
</dbReference>
<comment type="similarity">
    <text evidence="1">Belongs to the sigma-70 factor family. ECF subfamily.</text>
</comment>
<dbReference type="Pfam" id="PF04542">
    <property type="entry name" value="Sigma70_r2"/>
    <property type="match status" value="1"/>
</dbReference>
<dbReference type="RefSeq" id="WP_111326704.1">
    <property type="nucleotide sequence ID" value="NZ_BIFX01000002.1"/>
</dbReference>
<dbReference type="OrthoDB" id="9784272at2"/>
<dbReference type="GO" id="GO:0003677">
    <property type="term" value="F:DNA binding"/>
    <property type="evidence" value="ECO:0007669"/>
    <property type="project" value="InterPro"/>
</dbReference>
<dbReference type="InterPro" id="IPR007627">
    <property type="entry name" value="RNA_pol_sigma70_r2"/>
</dbReference>
<dbReference type="Gene3D" id="1.10.1740.10">
    <property type="match status" value="1"/>
</dbReference>
<dbReference type="AlphaFoldDB" id="A0A326U3P1"/>
<dbReference type="InterPro" id="IPR013324">
    <property type="entry name" value="RNA_pol_sigma_r3/r4-like"/>
</dbReference>
<sequence length="207" mass="24214">MRIFKPKKTASPEFDMRMLEELNDERLIEYIAGGVVWGLDVLYQRYHRLMYALAYRLVSDHQVAEDLLQEAFFAVWQYAKSYSAQSGKVRTWLFSILHHRAIDYVRYVQRRSHLGNVPLESAEQEPDICSEDAWEATWKHEQGTQVRNALMKLPVEQRMVIELAYFQGWTQAEIAEGCQIPLGTVKARMRLGLLHLRSYLQGMGMDE</sequence>
<keyword evidence="8" id="KW-1185">Reference proteome</keyword>
<evidence type="ECO:0000259" key="6">
    <source>
        <dbReference type="Pfam" id="PF08281"/>
    </source>
</evidence>
<dbReference type="InterPro" id="IPR013249">
    <property type="entry name" value="RNA_pol_sigma70_r4_t2"/>
</dbReference>
<dbReference type="InterPro" id="IPR013325">
    <property type="entry name" value="RNA_pol_sigma_r2"/>
</dbReference>
<keyword evidence="2" id="KW-0805">Transcription regulation</keyword>
<evidence type="ECO:0000259" key="5">
    <source>
        <dbReference type="Pfam" id="PF04542"/>
    </source>
</evidence>
<evidence type="ECO:0000256" key="1">
    <source>
        <dbReference type="ARBA" id="ARBA00010641"/>
    </source>
</evidence>
<accession>A0A326U3P1</accession>
<evidence type="ECO:0000256" key="2">
    <source>
        <dbReference type="ARBA" id="ARBA00023015"/>
    </source>
</evidence>
<gene>
    <name evidence="7" type="ORF">EI42_06289</name>
</gene>
<dbReference type="SUPFAM" id="SSF88659">
    <property type="entry name" value="Sigma3 and sigma4 domains of RNA polymerase sigma factors"/>
    <property type="match status" value="1"/>
</dbReference>
<evidence type="ECO:0000256" key="3">
    <source>
        <dbReference type="ARBA" id="ARBA00023082"/>
    </source>
</evidence>
<dbReference type="EMBL" id="QKUF01000057">
    <property type="protein sequence ID" value="PZW18207.1"/>
    <property type="molecule type" value="Genomic_DNA"/>
</dbReference>
<keyword evidence="4" id="KW-0804">Transcription</keyword>
<feature type="domain" description="RNA polymerase sigma-70 region 2" evidence="5">
    <location>
        <begin position="42"/>
        <end position="110"/>
    </location>
</feature>
<evidence type="ECO:0000256" key="4">
    <source>
        <dbReference type="ARBA" id="ARBA00023163"/>
    </source>
</evidence>
<dbReference type="PANTHER" id="PTHR43133">
    <property type="entry name" value="RNA POLYMERASE ECF-TYPE SIGMA FACTO"/>
    <property type="match status" value="1"/>
</dbReference>